<name>A0AAJ3HVU2_PROHU</name>
<keyword evidence="1 3" id="KW-0343">GTPase activation</keyword>
<dbReference type="InterPro" id="IPR007336">
    <property type="entry name" value="YihI"/>
</dbReference>
<dbReference type="Proteomes" id="UP000078250">
    <property type="component" value="Unassembled WGS sequence"/>
</dbReference>
<sequence length="167" mass="19063">MNMIKRKPAAKVRRKTREELNAEGRDRKRQKKHRGNPAGNRQQESIDNKKTQAQEPKDPRIGSKKPIPLIVADKPKVTKAVKKAAPAKAEPVRLSPAEELELLENDARLDELLSRLESGEKLTAEEQAYTEKTLDRIDELMVELGIEFEDDDDEEKTEDIMQLLKGK</sequence>
<dbReference type="AlphaFoldDB" id="A0AAJ3HVU2"/>
<dbReference type="HAMAP" id="MF_01058">
    <property type="entry name" value="GAP_YihI"/>
    <property type="match status" value="1"/>
</dbReference>
<feature type="compositionally biased region" description="Basic and acidic residues" evidence="4">
    <location>
        <begin position="16"/>
        <end position="26"/>
    </location>
</feature>
<accession>A0AAJ3HVU2</accession>
<organism evidence="5 6">
    <name type="scientific">Proteus hauseri ATCC 700826</name>
    <dbReference type="NCBI Taxonomy" id="1354271"/>
    <lineage>
        <taxon>Bacteria</taxon>
        <taxon>Pseudomonadati</taxon>
        <taxon>Pseudomonadota</taxon>
        <taxon>Gammaproteobacteria</taxon>
        <taxon>Enterobacterales</taxon>
        <taxon>Morganellaceae</taxon>
        <taxon>Proteus</taxon>
    </lineage>
</organism>
<protein>
    <recommendedName>
        <fullName evidence="3">Der GTPase-activating protein YihI</fullName>
    </recommendedName>
</protein>
<comment type="subunit">
    <text evidence="3">Interacts with Der.</text>
</comment>
<dbReference type="GO" id="GO:0042254">
    <property type="term" value="P:ribosome biogenesis"/>
    <property type="evidence" value="ECO:0007669"/>
    <property type="project" value="UniProtKB-KW"/>
</dbReference>
<dbReference type="Pfam" id="PF04220">
    <property type="entry name" value="YihI"/>
    <property type="match status" value="1"/>
</dbReference>
<evidence type="ECO:0000256" key="2">
    <source>
        <dbReference type="ARBA" id="ARBA00022517"/>
    </source>
</evidence>
<comment type="caution">
    <text evidence="5">The sequence shown here is derived from an EMBL/GenBank/DDBJ whole genome shotgun (WGS) entry which is preliminary data.</text>
</comment>
<evidence type="ECO:0000313" key="6">
    <source>
        <dbReference type="Proteomes" id="UP000078250"/>
    </source>
</evidence>
<dbReference type="RefSeq" id="WP_064718200.1">
    <property type="nucleotide sequence ID" value="NZ_LXEV01000003.1"/>
</dbReference>
<gene>
    <name evidence="3" type="primary">yihI</name>
    <name evidence="5" type="ORF">M997_0135</name>
</gene>
<feature type="compositionally biased region" description="Basic residues" evidence="4">
    <location>
        <begin position="1"/>
        <end position="15"/>
    </location>
</feature>
<evidence type="ECO:0000256" key="3">
    <source>
        <dbReference type="HAMAP-Rule" id="MF_01058"/>
    </source>
</evidence>
<evidence type="ECO:0000313" key="5">
    <source>
        <dbReference type="EMBL" id="OAT51070.1"/>
    </source>
</evidence>
<feature type="compositionally biased region" description="Basic and acidic residues" evidence="4">
    <location>
        <begin position="44"/>
        <end position="61"/>
    </location>
</feature>
<dbReference type="NCBIfam" id="NF003560">
    <property type="entry name" value="PRK05244.1-1"/>
    <property type="match status" value="1"/>
</dbReference>
<reference evidence="5 6" key="1">
    <citation type="submission" date="2016-04" db="EMBL/GenBank/DDBJ databases">
        <title>ATOL: Assembling a taxonomically balanced genome-scale reconstruction of the evolutionary history of the Enterobacteriaceae.</title>
        <authorList>
            <person name="Plunkett G.III."/>
            <person name="Neeno-Eckwall E.C."/>
            <person name="Glasner J.D."/>
            <person name="Perna N.T."/>
        </authorList>
    </citation>
    <scope>NUCLEOTIDE SEQUENCE [LARGE SCALE GENOMIC DNA]</scope>
    <source>
        <strain evidence="5 6">ATCC 700826</strain>
    </source>
</reference>
<keyword evidence="6" id="KW-1185">Reference proteome</keyword>
<feature type="region of interest" description="Disordered" evidence="4">
    <location>
        <begin position="1"/>
        <end position="70"/>
    </location>
</feature>
<evidence type="ECO:0000256" key="1">
    <source>
        <dbReference type="ARBA" id="ARBA00022468"/>
    </source>
</evidence>
<evidence type="ECO:0000256" key="4">
    <source>
        <dbReference type="SAM" id="MobiDB-lite"/>
    </source>
</evidence>
<dbReference type="GO" id="GO:0005096">
    <property type="term" value="F:GTPase activator activity"/>
    <property type="evidence" value="ECO:0007669"/>
    <property type="project" value="UniProtKB-KW"/>
</dbReference>
<proteinExistence type="inferred from homology"/>
<comment type="function">
    <text evidence="3">A GTPase-activating protein (GAP) that modifies Der/EngA GTPase function. May play a role in ribosome biogenesis.</text>
</comment>
<dbReference type="EMBL" id="LXEV01000003">
    <property type="protein sequence ID" value="OAT51070.1"/>
    <property type="molecule type" value="Genomic_DNA"/>
</dbReference>
<comment type="similarity">
    <text evidence="3">Belongs to the YihI family.</text>
</comment>
<keyword evidence="2 3" id="KW-0690">Ribosome biogenesis</keyword>